<organism evidence="1 2">
    <name type="scientific">Citrobacter amalonaticus</name>
    <dbReference type="NCBI Taxonomy" id="35703"/>
    <lineage>
        <taxon>Bacteria</taxon>
        <taxon>Pseudomonadati</taxon>
        <taxon>Pseudomonadota</taxon>
        <taxon>Gammaproteobacteria</taxon>
        <taxon>Enterobacterales</taxon>
        <taxon>Enterobacteriaceae</taxon>
        <taxon>Citrobacter</taxon>
    </lineage>
</organism>
<dbReference type="RefSeq" id="WP_103774985.1">
    <property type="nucleotide sequence ID" value="NZ_PQLX01000001.1"/>
</dbReference>
<gene>
    <name evidence="1" type="ORF">C3430_03025</name>
</gene>
<sequence>MNDIRDVSSYALPVYRNDYSGATSYMSNAGAPAGMERTLRTTNIAPMPFRQVSNSSLMFSGMASETSSSFRQPVYHQHNLEKIIGGTPVTLQDNLNSLNKKLAVFVMEYLNGDNPEPAKKVIESLLGEFIKDERYVKITAQDAFAALSFFISDIKNWNGVNSGIMIPRWASDFFSDSKNVVWDGIHDITSQREGNHHSQKFARITKHMYSSSYDKTLSETTTKAQQELMLKAGERYLLESIREAEYDNSAKVLVNYHDTVTSRFREEICSLIIAEAAEKFSTSLSREQALATFKDDLSYGKFKLRAKELKRDLFACEILNSDLPKGTLRIKRLLHPTTSHAYRGTFTPEFIRAAGRLLLNAYTFPIPDSFIDKIFVKGECDVM</sequence>
<name>A0A2S4S2H5_CITAM</name>
<dbReference type="OrthoDB" id="9969846at2"/>
<comment type="caution">
    <text evidence="1">The sequence shown here is derived from an EMBL/GenBank/DDBJ whole genome shotgun (WGS) entry which is preliminary data.</text>
</comment>
<accession>A0A2S4S2H5</accession>
<dbReference type="EMBL" id="PQLX01000001">
    <property type="protein sequence ID" value="POU68066.1"/>
    <property type="molecule type" value="Genomic_DNA"/>
</dbReference>
<proteinExistence type="predicted"/>
<dbReference type="Proteomes" id="UP000237003">
    <property type="component" value="Unassembled WGS sequence"/>
</dbReference>
<evidence type="ECO:0000313" key="1">
    <source>
        <dbReference type="EMBL" id="POU68066.1"/>
    </source>
</evidence>
<reference evidence="1 2" key="1">
    <citation type="submission" date="2018-01" db="EMBL/GenBank/DDBJ databases">
        <title>Complete genome sequences of 14 Citrobacter spp. isolated from plant in Canada.</title>
        <authorList>
            <person name="Bhandare S.G."/>
            <person name="Colavecchio A."/>
            <person name="Jeukens J."/>
            <person name="Emond-Rheault J.-G."/>
            <person name="Freschi L."/>
            <person name="Hamel J."/>
            <person name="Kukavica-Ibrulj I."/>
            <person name="Levesque R."/>
            <person name="Goodridge L."/>
        </authorList>
    </citation>
    <scope>NUCLEOTIDE SEQUENCE [LARGE SCALE GENOMIC DNA]</scope>
    <source>
        <strain evidence="1 2">S1285</strain>
    </source>
</reference>
<dbReference type="AlphaFoldDB" id="A0A2S4S2H5"/>
<evidence type="ECO:0000313" key="2">
    <source>
        <dbReference type="Proteomes" id="UP000237003"/>
    </source>
</evidence>
<protein>
    <submittedName>
        <fullName evidence="1">Uncharacterized protein</fullName>
    </submittedName>
</protein>